<dbReference type="OrthoDB" id="10027013at2759"/>
<dbReference type="Proteomes" id="UP000824998">
    <property type="component" value="Unassembled WGS sequence"/>
</dbReference>
<dbReference type="Pfam" id="PF08241">
    <property type="entry name" value="Methyltransf_11"/>
    <property type="match status" value="1"/>
</dbReference>
<protein>
    <submittedName>
        <fullName evidence="5">Trans-aconitate 3-methyltransferase</fullName>
    </submittedName>
</protein>
<accession>A0A9P7YAQ6</accession>
<dbReference type="InterPro" id="IPR013216">
    <property type="entry name" value="Methyltransf_11"/>
</dbReference>
<dbReference type="InterPro" id="IPR051052">
    <property type="entry name" value="Diverse_substrate_MTase"/>
</dbReference>
<feature type="domain" description="Methyltransferase type 11" evidence="4">
    <location>
        <begin position="41"/>
        <end position="136"/>
    </location>
</feature>
<dbReference type="CDD" id="cd02440">
    <property type="entry name" value="AdoMet_MTases"/>
    <property type="match status" value="1"/>
</dbReference>
<dbReference type="SUPFAM" id="SSF53335">
    <property type="entry name" value="S-adenosyl-L-methionine-dependent methyltransferases"/>
    <property type="match status" value="1"/>
</dbReference>
<dbReference type="Gene3D" id="3.40.50.150">
    <property type="entry name" value="Vaccinia Virus protein VP39"/>
    <property type="match status" value="1"/>
</dbReference>
<evidence type="ECO:0000313" key="5">
    <source>
        <dbReference type="EMBL" id="KAG9229757.1"/>
    </source>
</evidence>
<evidence type="ECO:0000256" key="3">
    <source>
        <dbReference type="ARBA" id="ARBA00022679"/>
    </source>
</evidence>
<proteinExistence type="inferred from homology"/>
<organism evidence="5 6">
    <name type="scientific">Amylocarpus encephaloides</name>
    <dbReference type="NCBI Taxonomy" id="45428"/>
    <lineage>
        <taxon>Eukaryota</taxon>
        <taxon>Fungi</taxon>
        <taxon>Dikarya</taxon>
        <taxon>Ascomycota</taxon>
        <taxon>Pezizomycotina</taxon>
        <taxon>Leotiomycetes</taxon>
        <taxon>Helotiales</taxon>
        <taxon>Helotiales incertae sedis</taxon>
        <taxon>Amylocarpus</taxon>
    </lineage>
</organism>
<keyword evidence="3" id="KW-0808">Transferase</keyword>
<dbReference type="AlphaFoldDB" id="A0A9P7YAQ6"/>
<dbReference type="PANTHER" id="PTHR44942:SF4">
    <property type="entry name" value="METHYLTRANSFERASE TYPE 11 DOMAIN-CONTAINING PROTEIN"/>
    <property type="match status" value="1"/>
</dbReference>
<gene>
    <name evidence="5" type="ORF">BJ875DRAFT_432976</name>
</gene>
<evidence type="ECO:0000259" key="4">
    <source>
        <dbReference type="Pfam" id="PF08241"/>
    </source>
</evidence>
<reference evidence="5" key="1">
    <citation type="journal article" date="2021" name="IMA Fungus">
        <title>Genomic characterization of three marine fungi, including Emericellopsis atlantica sp. nov. with signatures of a generalist lifestyle and marine biomass degradation.</title>
        <authorList>
            <person name="Hagestad O.C."/>
            <person name="Hou L."/>
            <person name="Andersen J.H."/>
            <person name="Hansen E.H."/>
            <person name="Altermark B."/>
            <person name="Li C."/>
            <person name="Kuhnert E."/>
            <person name="Cox R.J."/>
            <person name="Crous P.W."/>
            <person name="Spatafora J.W."/>
            <person name="Lail K."/>
            <person name="Amirebrahimi M."/>
            <person name="Lipzen A."/>
            <person name="Pangilinan J."/>
            <person name="Andreopoulos W."/>
            <person name="Hayes R.D."/>
            <person name="Ng V."/>
            <person name="Grigoriev I.V."/>
            <person name="Jackson S.A."/>
            <person name="Sutton T.D.S."/>
            <person name="Dobson A.D.W."/>
            <person name="Rama T."/>
        </authorList>
    </citation>
    <scope>NUCLEOTIDE SEQUENCE</scope>
    <source>
        <strain evidence="5">TRa018bII</strain>
    </source>
</reference>
<dbReference type="EMBL" id="MU251734">
    <property type="protein sequence ID" value="KAG9229757.1"/>
    <property type="molecule type" value="Genomic_DNA"/>
</dbReference>
<dbReference type="GO" id="GO:0032259">
    <property type="term" value="P:methylation"/>
    <property type="evidence" value="ECO:0007669"/>
    <property type="project" value="UniProtKB-KW"/>
</dbReference>
<name>A0A9P7YAQ6_9HELO</name>
<comment type="caution">
    <text evidence="5">The sequence shown here is derived from an EMBL/GenBank/DDBJ whole genome shotgun (WGS) entry which is preliminary data.</text>
</comment>
<evidence type="ECO:0000256" key="2">
    <source>
        <dbReference type="ARBA" id="ARBA00022603"/>
    </source>
</evidence>
<comment type="similarity">
    <text evidence="1">Belongs to the methyltransferase superfamily.</text>
</comment>
<evidence type="ECO:0000313" key="6">
    <source>
        <dbReference type="Proteomes" id="UP000824998"/>
    </source>
</evidence>
<keyword evidence="6" id="KW-1185">Reference proteome</keyword>
<dbReference type="PANTHER" id="PTHR44942">
    <property type="entry name" value="METHYLTRANSF_11 DOMAIN-CONTAINING PROTEIN"/>
    <property type="match status" value="1"/>
</dbReference>
<sequence length="295" mass="33217">MTTFSKAGFNAVSYAAFRPAYPSQLFKTVLAYHNGPSSLLLDLGSGHGLISRELAPSFTRVMGIDPSPSMVKQAISSTPSSFSNISFREASAEDLSFIEDGSLDMVVAGQAAHWFDYSKIWPELSRKMRRGGTLAFWGYKDNSFVEFPKATKLLDEYCYGEHTMGPYWEQPGRHILQGKLRAVVPPENDWEDIERIEYEPGADGPRTGIGELLMHRRLTLGEMEGYARTFSAYHNWAADHPGRKPKKDGGEGDIVDTMFEKMLEVEPEWTEKGGDWRDFEIESEWGSVILLARKK</sequence>
<dbReference type="GO" id="GO:0008757">
    <property type="term" value="F:S-adenosylmethionine-dependent methyltransferase activity"/>
    <property type="evidence" value="ECO:0007669"/>
    <property type="project" value="InterPro"/>
</dbReference>
<evidence type="ECO:0000256" key="1">
    <source>
        <dbReference type="ARBA" id="ARBA00008361"/>
    </source>
</evidence>
<dbReference type="InterPro" id="IPR029063">
    <property type="entry name" value="SAM-dependent_MTases_sf"/>
</dbReference>
<keyword evidence="2" id="KW-0489">Methyltransferase</keyword>